<dbReference type="Proteomes" id="UP001652660">
    <property type="component" value="Chromosome 2e"/>
</dbReference>
<evidence type="ECO:0000313" key="2">
    <source>
        <dbReference type="RefSeq" id="XP_027109802.1"/>
    </source>
</evidence>
<dbReference type="AlphaFoldDB" id="A0A6P6W6L0"/>
<dbReference type="GeneID" id="113729768"/>
<dbReference type="RefSeq" id="XP_027109802.1">
    <property type="nucleotide sequence ID" value="XM_027254001.1"/>
</dbReference>
<reference evidence="1" key="1">
    <citation type="journal article" date="2025" name="Foods">
        <title>Unveiling the Microbial Signatures of Arabica Coffee Cherries: Insights into Ripeness Specific Diversity, Functional Traits, and Implications for Quality and Safety.</title>
        <authorList>
            <consortium name="RefSeq"/>
            <person name="Tenea G.N."/>
            <person name="Cifuentes V."/>
            <person name="Reyes P."/>
            <person name="Cevallos-Vallejos M."/>
        </authorList>
    </citation>
    <scope>NUCLEOTIDE SEQUENCE [LARGE SCALE GENOMIC DNA]</scope>
</reference>
<reference evidence="2" key="2">
    <citation type="submission" date="2025-04" db="UniProtKB">
        <authorList>
            <consortium name="RefSeq"/>
        </authorList>
    </citation>
    <scope>IDENTIFICATION</scope>
    <source>
        <tissue evidence="2 3">Leaves</tissue>
    </source>
</reference>
<organism evidence="1 2">
    <name type="scientific">Coffea arabica</name>
    <name type="common">Arabian coffee</name>
    <dbReference type="NCBI Taxonomy" id="13443"/>
    <lineage>
        <taxon>Eukaryota</taxon>
        <taxon>Viridiplantae</taxon>
        <taxon>Streptophyta</taxon>
        <taxon>Embryophyta</taxon>
        <taxon>Tracheophyta</taxon>
        <taxon>Spermatophyta</taxon>
        <taxon>Magnoliopsida</taxon>
        <taxon>eudicotyledons</taxon>
        <taxon>Gunneridae</taxon>
        <taxon>Pentapetalae</taxon>
        <taxon>asterids</taxon>
        <taxon>lamiids</taxon>
        <taxon>Gentianales</taxon>
        <taxon>Rubiaceae</taxon>
        <taxon>Ixoroideae</taxon>
        <taxon>Gardenieae complex</taxon>
        <taxon>Bertiereae - Coffeeae clade</taxon>
        <taxon>Coffeeae</taxon>
        <taxon>Coffea</taxon>
    </lineage>
</organism>
<gene>
    <name evidence="2 3" type="primary">LOC113729768</name>
</gene>
<name>A0A6P6W6L0_COFAR</name>
<keyword evidence="1" id="KW-1185">Reference proteome</keyword>
<evidence type="ECO:0000313" key="1">
    <source>
        <dbReference type="Proteomes" id="UP001652660"/>
    </source>
</evidence>
<evidence type="ECO:0000313" key="3">
    <source>
        <dbReference type="RefSeq" id="XP_071936140.1"/>
    </source>
</evidence>
<sequence>MAMQQLGRNAGACFASRAVSAGLGASSVKRGITITLPPARSFCSDATPRLKEKLHDRVLKFLDYIAPLPLLLFGGCINAYYEYKEERDRGGFSDVNGGGSVREG</sequence>
<protein>
    <submittedName>
        <fullName evidence="2">Uncharacterized protein LOC113729768</fullName>
    </submittedName>
    <submittedName>
        <fullName evidence="3">Uncharacterized protein isoform X1</fullName>
    </submittedName>
</protein>
<proteinExistence type="predicted"/>
<accession>A0A6P6W6L0</accession>
<dbReference type="RefSeq" id="XP_071936140.1">
    <property type="nucleotide sequence ID" value="XM_072080039.1"/>
</dbReference>